<evidence type="ECO:0000256" key="3">
    <source>
        <dbReference type="ARBA" id="ARBA00022692"/>
    </source>
</evidence>
<comment type="similarity">
    <text evidence="6">Belongs to the ABC-4 integral membrane protein family.</text>
</comment>
<reference evidence="9" key="1">
    <citation type="submission" date="2018-09" db="EMBL/GenBank/DDBJ databases">
        <title>Murine metabolic-syndrome-specific gut microbial biobank.</title>
        <authorList>
            <person name="Liu C."/>
        </authorList>
    </citation>
    <scope>NUCLEOTIDE SEQUENCE</scope>
    <source>
        <strain evidence="9">D42-62</strain>
    </source>
</reference>
<sequence>MHDNRNKNAMKRVEKGMMKVNSTRNLFAMSAIILTTFMITTVFSLAINYIENMNLMQMRTLGTAADVSLAMPTKEQEQQITSLDYVKTVGVRYMAGSVSRKNAEGREFSIVLQYYDTTEWEKHYQKAISGFVGKYPANENEIMLSEDALSQLGIKAPELHMEIPLSYSDRNGQQERIFTLSGWFHSYTGTGMGFVSESYCKNAGCTMEEDGVLSLSLKKIPDDFLRLQRDVKLNENQFWDAAVLMKSSSGSVIAMVIFLVMFIIGSGYLLIYNVLYVSISKDTRFYGLMKTLGTTQTQIKSLVKRQAVEFACIGIPIGILLATTVSFGFVPLFLEKGFNQGKSAMEAVVFFHPSIYILSILFSAFTVWIACNAPAKAAAKTSPIEALKFQNFAPQKTKNRNSQNGGRLYIMAFHNVFRDRKRAILVFMSLFMGITMILGVNGIAGSYKAENYVKQYMDYNFEYADIQVRQYEQLQKEVPQFDEHFIEQIEQIEGIKNVEIQKTVWAGIDFDGSDFGDFMKIKYEDSSYKANRQSYEQMLAGLRAYANADEYGCYITTLMDERILEEYNENHPETTIDPDAFWRGEIVITGWDSDYNAPNAALVGKTLTLTAKSANGKATDFLVGGAFDFMDDTNRLSTTIGHHKMVEIVPDIIYVSEAGMERLTGEALISGIGVDIEEINDLERIDSELQAINRTLTTAEWEFKSTVDTVEQFNQMLYAQKLLGNGVAALLIVIGLINFVNVMVTGVAARKNEFAIMESIGTTKKQLKKILTIEGGIYALISTLLILIFGNAFLMLVADAVPNLANYAVFEYPVGLVIRLIAAIFVICLSVPGIVYKLISNETVIERMRSFDN</sequence>
<feature type="domain" description="ABC3 transporter permease C-terminal" evidence="8">
    <location>
        <begin position="727"/>
        <end position="841"/>
    </location>
</feature>
<evidence type="ECO:0000256" key="4">
    <source>
        <dbReference type="ARBA" id="ARBA00022989"/>
    </source>
</evidence>
<keyword evidence="4 7" id="KW-1133">Transmembrane helix</keyword>
<feature type="domain" description="ABC3 transporter permease C-terminal" evidence="8">
    <location>
        <begin position="258"/>
        <end position="383"/>
    </location>
</feature>
<gene>
    <name evidence="9" type="ORF">D5281_20740</name>
</gene>
<evidence type="ECO:0000256" key="2">
    <source>
        <dbReference type="ARBA" id="ARBA00022475"/>
    </source>
</evidence>
<evidence type="ECO:0000256" key="1">
    <source>
        <dbReference type="ARBA" id="ARBA00004651"/>
    </source>
</evidence>
<comment type="subcellular location">
    <subcellularLocation>
        <location evidence="1">Cell membrane</location>
        <topology evidence="1">Multi-pass membrane protein</topology>
    </subcellularLocation>
</comment>
<dbReference type="Proteomes" id="UP001154420">
    <property type="component" value="Unassembled WGS sequence"/>
</dbReference>
<feature type="transmembrane region" description="Helical" evidence="7">
    <location>
        <begin position="770"/>
        <end position="796"/>
    </location>
</feature>
<dbReference type="Pfam" id="PF02687">
    <property type="entry name" value="FtsX"/>
    <property type="match status" value="2"/>
</dbReference>
<feature type="transmembrane region" description="Helical" evidence="7">
    <location>
        <begin position="722"/>
        <end position="749"/>
    </location>
</feature>
<feature type="transmembrane region" description="Helical" evidence="7">
    <location>
        <begin position="252"/>
        <end position="275"/>
    </location>
</feature>
<dbReference type="AlphaFoldDB" id="A0A9X5GUD1"/>
<evidence type="ECO:0000256" key="6">
    <source>
        <dbReference type="ARBA" id="ARBA00038076"/>
    </source>
</evidence>
<comment type="caution">
    <text evidence="9">The sequence shown here is derived from an EMBL/GenBank/DDBJ whole genome shotgun (WGS) entry which is preliminary data.</text>
</comment>
<proteinExistence type="inferred from homology"/>
<dbReference type="OrthoDB" id="1694171at2"/>
<evidence type="ECO:0000313" key="9">
    <source>
        <dbReference type="EMBL" id="NBJ94931.1"/>
    </source>
</evidence>
<organism evidence="9 10">
    <name type="scientific">Parablautia muri</name>
    <dbReference type="NCBI Taxonomy" id="2320879"/>
    <lineage>
        <taxon>Bacteria</taxon>
        <taxon>Bacillati</taxon>
        <taxon>Bacillota</taxon>
        <taxon>Clostridia</taxon>
        <taxon>Lachnospirales</taxon>
        <taxon>Lachnospiraceae</taxon>
        <taxon>Parablautia</taxon>
    </lineage>
</organism>
<dbReference type="InterPro" id="IPR003838">
    <property type="entry name" value="ABC3_permease_C"/>
</dbReference>
<protein>
    <submittedName>
        <fullName evidence="9">FtsX-like permease family protein</fullName>
    </submittedName>
</protein>
<dbReference type="PANTHER" id="PTHR30572:SF4">
    <property type="entry name" value="ABC TRANSPORTER PERMEASE YTRF"/>
    <property type="match status" value="1"/>
</dbReference>
<evidence type="ECO:0000259" key="8">
    <source>
        <dbReference type="Pfam" id="PF02687"/>
    </source>
</evidence>
<feature type="transmembrane region" description="Helical" evidence="7">
    <location>
        <begin position="816"/>
        <end position="839"/>
    </location>
</feature>
<accession>A0A9X5GUD1</accession>
<dbReference type="InterPro" id="IPR050250">
    <property type="entry name" value="Macrolide_Exporter_MacB"/>
</dbReference>
<keyword evidence="2" id="KW-1003">Cell membrane</keyword>
<keyword evidence="5 7" id="KW-0472">Membrane</keyword>
<dbReference type="EMBL" id="QZDT01000057">
    <property type="protein sequence ID" value="NBJ94931.1"/>
    <property type="molecule type" value="Genomic_DNA"/>
</dbReference>
<dbReference type="GO" id="GO:0005886">
    <property type="term" value="C:plasma membrane"/>
    <property type="evidence" value="ECO:0007669"/>
    <property type="project" value="UniProtKB-SubCell"/>
</dbReference>
<evidence type="ECO:0000256" key="5">
    <source>
        <dbReference type="ARBA" id="ARBA00023136"/>
    </source>
</evidence>
<dbReference type="RefSeq" id="WP_160561906.1">
    <property type="nucleotide sequence ID" value="NZ_QZDT01000057.1"/>
</dbReference>
<keyword evidence="3 7" id="KW-0812">Transmembrane</keyword>
<keyword evidence="10" id="KW-1185">Reference proteome</keyword>
<dbReference type="GO" id="GO:0022857">
    <property type="term" value="F:transmembrane transporter activity"/>
    <property type="evidence" value="ECO:0007669"/>
    <property type="project" value="TreeGrafter"/>
</dbReference>
<feature type="transmembrane region" description="Helical" evidence="7">
    <location>
        <begin position="310"/>
        <end position="334"/>
    </location>
</feature>
<feature type="transmembrane region" description="Helical" evidence="7">
    <location>
        <begin position="354"/>
        <end position="371"/>
    </location>
</feature>
<feature type="transmembrane region" description="Helical" evidence="7">
    <location>
        <begin position="423"/>
        <end position="444"/>
    </location>
</feature>
<name>A0A9X5GUD1_9FIRM</name>
<dbReference type="PANTHER" id="PTHR30572">
    <property type="entry name" value="MEMBRANE COMPONENT OF TRANSPORTER-RELATED"/>
    <property type="match status" value="1"/>
</dbReference>
<evidence type="ECO:0000313" key="10">
    <source>
        <dbReference type="Proteomes" id="UP001154420"/>
    </source>
</evidence>
<evidence type="ECO:0000256" key="7">
    <source>
        <dbReference type="SAM" id="Phobius"/>
    </source>
</evidence>